<evidence type="ECO:0000256" key="4">
    <source>
        <dbReference type="SAM" id="MobiDB-lite"/>
    </source>
</evidence>
<evidence type="ECO:0000256" key="1">
    <source>
        <dbReference type="ARBA" id="ARBA00004370"/>
    </source>
</evidence>
<evidence type="ECO:0000256" key="5">
    <source>
        <dbReference type="SAM" id="SignalP"/>
    </source>
</evidence>
<dbReference type="Pfam" id="PF03958">
    <property type="entry name" value="Secretin_N"/>
    <property type="match status" value="2"/>
</dbReference>
<evidence type="ECO:0000256" key="2">
    <source>
        <dbReference type="ARBA" id="ARBA00022729"/>
    </source>
</evidence>
<comment type="subcellular location">
    <subcellularLocation>
        <location evidence="1">Membrane</location>
    </subcellularLocation>
</comment>
<gene>
    <name evidence="7" type="ORF">LzC2_23140</name>
</gene>
<keyword evidence="8" id="KW-1185">Reference proteome</keyword>
<evidence type="ECO:0000256" key="3">
    <source>
        <dbReference type="ARBA" id="ARBA00023136"/>
    </source>
</evidence>
<proteinExistence type="predicted"/>
<feature type="domain" description="NolW-like" evidence="6">
    <location>
        <begin position="300"/>
        <end position="407"/>
    </location>
</feature>
<protein>
    <recommendedName>
        <fullName evidence="6">NolW-like domain-containing protein</fullName>
    </recommendedName>
</protein>
<feature type="chain" id="PRO_5045342786" description="NolW-like domain-containing protein" evidence="5">
    <location>
        <begin position="28"/>
        <end position="977"/>
    </location>
</feature>
<feature type="region of interest" description="Disordered" evidence="4">
    <location>
        <begin position="616"/>
        <end position="657"/>
    </location>
</feature>
<dbReference type="InterPro" id="IPR050810">
    <property type="entry name" value="Bact_Secretion_Sys_Channel"/>
</dbReference>
<feature type="domain" description="NolW-like" evidence="6">
    <location>
        <begin position="812"/>
        <end position="921"/>
    </location>
</feature>
<dbReference type="InterPro" id="IPR038591">
    <property type="entry name" value="NolW-like_sf"/>
</dbReference>
<feature type="region of interest" description="Disordered" evidence="4">
    <location>
        <begin position="956"/>
        <end position="977"/>
    </location>
</feature>
<reference evidence="7 8" key="1">
    <citation type="journal article" date="2020" name="Syst. Appl. Microbiol.">
        <title>Alienimonas chondri sp. nov., a novel planctomycete isolated from the biofilm of the red alga Chondrus crispus.</title>
        <authorList>
            <person name="Vitorino I."/>
            <person name="Albuquerque L."/>
            <person name="Wiegand S."/>
            <person name="Kallscheuer N."/>
            <person name="da Costa M.S."/>
            <person name="Lobo-da-Cunha A."/>
            <person name="Jogler C."/>
            <person name="Lage O.M."/>
        </authorList>
    </citation>
    <scope>NUCLEOTIDE SEQUENCE [LARGE SCALE GENOMIC DNA]</scope>
    <source>
        <strain evidence="7 8">LzC2</strain>
    </source>
</reference>
<dbReference type="InterPro" id="IPR005644">
    <property type="entry name" value="NolW-like"/>
</dbReference>
<dbReference type="PANTHER" id="PTHR30332:SF24">
    <property type="entry name" value="SECRETIN GSPD-RELATED"/>
    <property type="match status" value="1"/>
</dbReference>
<dbReference type="Gene3D" id="3.30.1370.120">
    <property type="match status" value="3"/>
</dbReference>
<keyword evidence="2 5" id="KW-0732">Signal</keyword>
<keyword evidence="3" id="KW-0472">Membrane</keyword>
<evidence type="ECO:0000259" key="6">
    <source>
        <dbReference type="Pfam" id="PF03958"/>
    </source>
</evidence>
<dbReference type="RefSeq" id="WP_171187051.1">
    <property type="nucleotide sequence ID" value="NZ_WTPX01000068.1"/>
</dbReference>
<dbReference type="Proteomes" id="UP000609651">
    <property type="component" value="Unassembled WGS sequence"/>
</dbReference>
<name>A0ABX1VDS6_9PLAN</name>
<feature type="compositionally biased region" description="Pro residues" evidence="4">
    <location>
        <begin position="623"/>
        <end position="637"/>
    </location>
</feature>
<feature type="compositionally biased region" description="Low complexity" evidence="4">
    <location>
        <begin position="34"/>
        <end position="43"/>
    </location>
</feature>
<feature type="compositionally biased region" description="Basic and acidic residues" evidence="4">
    <location>
        <begin position="82"/>
        <end position="95"/>
    </location>
</feature>
<accession>A0ABX1VDS6</accession>
<feature type="compositionally biased region" description="Low complexity" evidence="4">
    <location>
        <begin position="51"/>
        <end position="66"/>
    </location>
</feature>
<dbReference type="PANTHER" id="PTHR30332">
    <property type="entry name" value="PROBABLE GENERAL SECRETION PATHWAY PROTEIN D"/>
    <property type="match status" value="1"/>
</dbReference>
<evidence type="ECO:0000313" key="8">
    <source>
        <dbReference type="Proteomes" id="UP000609651"/>
    </source>
</evidence>
<sequence>MRLALAPAFLSLAAWATFLPGPLPAFAVQDEAPAETSEASEASEAQEEPAESVAEPSAEKPAAAPKDPAKPQKDATASTDDSGAKEEPADDEKSAAEGTPAAPSVVKRPAAPEGAAAIVEGGADLFDANADGLYTFNFRGAPWPAVVTALADASGLSLDWQELPGDTLNLRTQRAYTAEESRDLINRHLLARGFTLLVDGEVLTVANLKKLDPGAVPAVSSEELASLPPNRFVKCVFALDWLPADRAAEELKVLLSPRGTLAALPGSNRLLAMDAAGNLQQLAAILREEQQGRGKERLVRQFHFEHVRADRAKELLEEFLGIAPEDDSLPANPQVAQMEMQMRMQQAQMAMQRPPNGGAGGAAGAGRGPGEVRLIVNDRENAILAQAPPEQMAVIESSVQALDVPRDPADGLLARMVMREDPVRIYRLARLDPELMVRLLSNSGELSPLTRVEVDEKANALIVNGSLADHLVISKLVESLDGTDRSFEVLPLRRLPADYVAGTVRFMMGVEEEESPDDDRSSRFGYFGYGFGSSAEKEEDGPEGKFRVDADVRNNRLLLWANPVELGEVNALLVKLGEAPAAGSDRRSTRVLDVTEAQAAEILERLDTAWPHVRDNPLELPRAAPPAGPPENAPPENAPSAPDAVEPPSEEANVTSADVVRVRPATLRQATPPPVTVRRTPDGRLVLESDDLDALDALEDLALDLTPPQREFHVFQLQHVQSAAWLVIQLEDFFDAEGDAEETLDWWGAPINVKSDAPGRLSDRKPLRFIGDSDTRTILVQNATPAQLRQIGDLLEIWDQSPDQRGGSLRITQLFSLKSAQAENVAATIKDVYRDLLSTNDPALQKGKGDEQKQPAAPAYTYAFGSRNDEGDEQEEAPIRFKGLLSVGVHAESNTLVVSASDSLMADVGALVEALEQNARQATAASTLWQGSPQARDQVKAQLKNVFGSGITISPGSAPASAQVAPVRTLGTADDAK</sequence>
<comment type="caution">
    <text evidence="7">The sequence shown here is derived from an EMBL/GenBank/DDBJ whole genome shotgun (WGS) entry which is preliminary data.</text>
</comment>
<feature type="region of interest" description="Disordered" evidence="4">
    <location>
        <begin position="29"/>
        <end position="109"/>
    </location>
</feature>
<dbReference type="EMBL" id="WTPX01000068">
    <property type="protein sequence ID" value="NNJ26233.1"/>
    <property type="molecule type" value="Genomic_DNA"/>
</dbReference>
<feature type="signal peptide" evidence="5">
    <location>
        <begin position="1"/>
        <end position="27"/>
    </location>
</feature>
<evidence type="ECO:0000313" key="7">
    <source>
        <dbReference type="EMBL" id="NNJ26233.1"/>
    </source>
</evidence>
<organism evidence="7 8">
    <name type="scientific">Alienimonas chondri</name>
    <dbReference type="NCBI Taxonomy" id="2681879"/>
    <lineage>
        <taxon>Bacteria</taxon>
        <taxon>Pseudomonadati</taxon>
        <taxon>Planctomycetota</taxon>
        <taxon>Planctomycetia</taxon>
        <taxon>Planctomycetales</taxon>
        <taxon>Planctomycetaceae</taxon>
        <taxon>Alienimonas</taxon>
    </lineage>
</organism>